<dbReference type="SUPFAM" id="SSF50494">
    <property type="entry name" value="Trypsin-like serine proteases"/>
    <property type="match status" value="1"/>
</dbReference>
<sequence length="381" mass="40274">MRYGSGSRGGTLGGSPVATRPEDVFDDPGAVAARVRAHLEEELESPEFPRVAGFRELAGPDEEPPPRVAPAVEVARFAREERARVLEAGVGGLEKLAAGRADEIDEDEYVGVAAIVLLEGRPAIPVRGRDFDARPDTWAALDVEREAIGASLAGVGRIVVTGHPSLDWIGTAFLAGPDVVMTSRRVAAEFCRADGVGWAFRDGMAARLDPGEELPARPAPGPVAQAGPPPYEITGVIGVHPDVDLALLRIDPPDGEPPPAPLAVAADAPADLPGRAVYVIGYPAGDGRRDEPETMRRIFMDAYDLKRLQPGRATGFSADGPVLRHDCSTLGDNSGAPVLDLADHRVLGLHTGGRYRVGNVAVPLWELVDDPLLARAAVNWV</sequence>
<dbReference type="Pfam" id="PF13365">
    <property type="entry name" value="Trypsin_2"/>
    <property type="match status" value="1"/>
</dbReference>
<feature type="compositionally biased region" description="Pro residues" evidence="1">
    <location>
        <begin position="217"/>
        <end position="231"/>
    </location>
</feature>
<feature type="region of interest" description="Disordered" evidence="1">
    <location>
        <begin position="210"/>
        <end position="231"/>
    </location>
</feature>
<dbReference type="EMBL" id="AP017424">
    <property type="protein sequence ID" value="BAU87366.1"/>
    <property type="molecule type" value="Genomic_DNA"/>
</dbReference>
<dbReference type="KEGG" id="slau:SLA_6499"/>
<feature type="compositionally biased region" description="Gly residues" evidence="1">
    <location>
        <begin position="1"/>
        <end position="13"/>
    </location>
</feature>
<feature type="region of interest" description="Disordered" evidence="1">
    <location>
        <begin position="1"/>
        <end position="26"/>
    </location>
</feature>
<evidence type="ECO:0000313" key="2">
    <source>
        <dbReference type="EMBL" id="BAU87366.1"/>
    </source>
</evidence>
<gene>
    <name evidence="2" type="ORF">SLA_6499</name>
</gene>
<dbReference type="InterPro" id="IPR009003">
    <property type="entry name" value="Peptidase_S1_PA"/>
</dbReference>
<organism evidence="2 3">
    <name type="scientific">Streptomyces laurentii</name>
    <dbReference type="NCBI Taxonomy" id="39478"/>
    <lineage>
        <taxon>Bacteria</taxon>
        <taxon>Bacillati</taxon>
        <taxon>Actinomycetota</taxon>
        <taxon>Actinomycetes</taxon>
        <taxon>Kitasatosporales</taxon>
        <taxon>Streptomycetaceae</taxon>
        <taxon>Streptomyces</taxon>
    </lineage>
</organism>
<evidence type="ECO:0008006" key="4">
    <source>
        <dbReference type="Google" id="ProtNLM"/>
    </source>
</evidence>
<proteinExistence type="predicted"/>
<evidence type="ECO:0000313" key="3">
    <source>
        <dbReference type="Proteomes" id="UP000217676"/>
    </source>
</evidence>
<protein>
    <recommendedName>
        <fullName evidence="4">Serine protease</fullName>
    </recommendedName>
</protein>
<keyword evidence="3" id="KW-1185">Reference proteome</keyword>
<reference evidence="2 3" key="1">
    <citation type="journal article" date="2016" name="Genome Announc.">
        <title>Complete Genome Sequence of Thiostrepton-Producing Streptomyces laurentii ATCC 31255.</title>
        <authorList>
            <person name="Doi K."/>
            <person name="Fujino Y."/>
            <person name="Nagayoshi Y."/>
            <person name="Ohshima T."/>
            <person name="Ogata S."/>
        </authorList>
    </citation>
    <scope>NUCLEOTIDE SEQUENCE [LARGE SCALE GENOMIC DNA]</scope>
    <source>
        <strain evidence="2 3">ATCC 31255</strain>
    </source>
</reference>
<dbReference type="RefSeq" id="WP_359878753.1">
    <property type="nucleotide sequence ID" value="NZ_JBEYHT010000030.1"/>
</dbReference>
<evidence type="ECO:0000256" key="1">
    <source>
        <dbReference type="SAM" id="MobiDB-lite"/>
    </source>
</evidence>
<dbReference type="AlphaFoldDB" id="A0A160P7W0"/>
<name>A0A160P7W0_STRLU</name>
<dbReference type="Gene3D" id="2.40.10.120">
    <property type="match status" value="1"/>
</dbReference>
<dbReference type="Proteomes" id="UP000217676">
    <property type="component" value="Chromosome"/>
</dbReference>
<accession>A0A160P7W0</accession>